<proteinExistence type="predicted"/>
<dbReference type="RefSeq" id="WP_145679843.1">
    <property type="nucleotide sequence ID" value="NZ_VITF01000024.1"/>
</dbReference>
<sequence length="100" mass="10388">MALIKSIPTPFGPDAAYWHILAFEANRPQGAARTVLAGYVDAGTRVAGCRPLATITLDLAGPLFPGTEEGIRYTDLYTAIKVAANDPNSPAAVLTGAMDG</sequence>
<comment type="caution">
    <text evidence="1">The sequence shown here is derived from an EMBL/GenBank/DDBJ whole genome shotgun (WGS) entry which is preliminary data.</text>
</comment>
<name>A0A560AGK3_AZOBR</name>
<evidence type="ECO:0000313" key="2">
    <source>
        <dbReference type="Proteomes" id="UP000316083"/>
    </source>
</evidence>
<dbReference type="AlphaFoldDB" id="A0A560AGK3"/>
<evidence type="ECO:0000313" key="1">
    <source>
        <dbReference type="EMBL" id="TWA59494.1"/>
    </source>
</evidence>
<protein>
    <submittedName>
        <fullName evidence="1">Uncharacterized protein</fullName>
    </submittedName>
</protein>
<dbReference type="Proteomes" id="UP000316083">
    <property type="component" value="Unassembled WGS sequence"/>
</dbReference>
<reference evidence="1 2" key="1">
    <citation type="submission" date="2019-06" db="EMBL/GenBank/DDBJ databases">
        <title>Genomic Encyclopedia of Type Strains, Phase IV (KMG-V): Genome sequencing to study the core and pangenomes of soil and plant-associated prokaryotes.</title>
        <authorList>
            <person name="Whitman W."/>
        </authorList>
    </citation>
    <scope>NUCLEOTIDE SEQUENCE [LARGE SCALE GENOMIC DNA]</scope>
    <source>
        <strain evidence="1 2">BR 11796</strain>
    </source>
</reference>
<gene>
    <name evidence="1" type="ORF">FBZ82_12416</name>
</gene>
<organism evidence="1 2">
    <name type="scientific">Azospirillum brasilense</name>
    <dbReference type="NCBI Taxonomy" id="192"/>
    <lineage>
        <taxon>Bacteria</taxon>
        <taxon>Pseudomonadati</taxon>
        <taxon>Pseudomonadota</taxon>
        <taxon>Alphaproteobacteria</taxon>
        <taxon>Rhodospirillales</taxon>
        <taxon>Azospirillaceae</taxon>
        <taxon>Azospirillum</taxon>
    </lineage>
</organism>
<accession>A0A560AGK3</accession>
<dbReference type="EMBL" id="VITF01000024">
    <property type="protein sequence ID" value="TWA59494.1"/>
    <property type="molecule type" value="Genomic_DNA"/>
</dbReference>